<dbReference type="EMBL" id="JACLAU010000023">
    <property type="protein sequence ID" value="MBC2652673.1"/>
    <property type="molecule type" value="Genomic_DNA"/>
</dbReference>
<accession>A0A7X1F926</accession>
<feature type="domain" description="Transposase for insertion sequence element IS21-like C-terminal" evidence="2">
    <location>
        <begin position="1"/>
        <end position="50"/>
    </location>
</feature>
<dbReference type="Proteomes" id="UP000520156">
    <property type="component" value="Unassembled WGS sequence"/>
</dbReference>
<organism evidence="3 4">
    <name type="scientific">Novosphingobium aerophilum</name>
    <dbReference type="NCBI Taxonomy" id="2839843"/>
    <lineage>
        <taxon>Bacteria</taxon>
        <taxon>Pseudomonadati</taxon>
        <taxon>Pseudomonadota</taxon>
        <taxon>Alphaproteobacteria</taxon>
        <taxon>Sphingomonadales</taxon>
        <taxon>Sphingomonadaceae</taxon>
        <taxon>Novosphingobium</taxon>
    </lineage>
</organism>
<comment type="caution">
    <text evidence="3">The sequence shown here is derived from an EMBL/GenBank/DDBJ whole genome shotgun (WGS) entry which is preliminary data.</text>
</comment>
<evidence type="ECO:0000256" key="1">
    <source>
        <dbReference type="SAM" id="MobiDB-lite"/>
    </source>
</evidence>
<sequence>VSVGGNYYSVPDATRRRVVEVHSLADEIRIFEDDRLIARHPLLEGRRQRSLLDGHRRHQRRNDDLPLPHGFTGQQVARRSLDIYAAIGQQLAGARA</sequence>
<evidence type="ECO:0000313" key="3">
    <source>
        <dbReference type="EMBL" id="MBC2652673.1"/>
    </source>
</evidence>
<evidence type="ECO:0000313" key="4">
    <source>
        <dbReference type="Proteomes" id="UP000520156"/>
    </source>
</evidence>
<dbReference type="RefSeq" id="WP_407940311.1">
    <property type="nucleotide sequence ID" value="NZ_JACLAU010000023.1"/>
</dbReference>
<gene>
    <name evidence="3" type="ORF">H7F49_13305</name>
</gene>
<dbReference type="InterPro" id="IPR054353">
    <property type="entry name" value="IstA-like_C"/>
</dbReference>
<protein>
    <submittedName>
        <fullName evidence="3">IS21 family transposase</fullName>
    </submittedName>
</protein>
<dbReference type="Pfam" id="PF22483">
    <property type="entry name" value="Mu-transpos_C_2"/>
    <property type="match status" value="1"/>
</dbReference>
<feature type="non-terminal residue" evidence="3">
    <location>
        <position position="1"/>
    </location>
</feature>
<evidence type="ECO:0000259" key="2">
    <source>
        <dbReference type="Pfam" id="PF22483"/>
    </source>
</evidence>
<dbReference type="AlphaFoldDB" id="A0A7X1F926"/>
<reference evidence="3 4" key="1">
    <citation type="submission" date="2020-08" db="EMBL/GenBank/DDBJ databases">
        <title>The genome sequence of Novosphingobium flavum 4Y4.</title>
        <authorList>
            <person name="Liu Y."/>
        </authorList>
    </citation>
    <scope>NUCLEOTIDE SEQUENCE [LARGE SCALE GENOMIC DNA]</scope>
    <source>
        <strain evidence="3 4">4Y4</strain>
    </source>
</reference>
<feature type="region of interest" description="Disordered" evidence="1">
    <location>
        <begin position="50"/>
        <end position="71"/>
    </location>
</feature>
<proteinExistence type="predicted"/>
<name>A0A7X1F926_9SPHN</name>
<keyword evidence="4" id="KW-1185">Reference proteome</keyword>